<evidence type="ECO:0000259" key="1">
    <source>
        <dbReference type="Pfam" id="PF06114"/>
    </source>
</evidence>
<gene>
    <name evidence="2" type="ORF">ISU10_12575</name>
</gene>
<dbReference type="Pfam" id="PF06114">
    <property type="entry name" value="Peptidase_M78"/>
    <property type="match status" value="1"/>
</dbReference>
<dbReference type="Gene3D" id="1.10.10.2910">
    <property type="match status" value="1"/>
</dbReference>
<evidence type="ECO:0000313" key="3">
    <source>
        <dbReference type="Proteomes" id="UP000660668"/>
    </source>
</evidence>
<dbReference type="Proteomes" id="UP000660668">
    <property type="component" value="Unassembled WGS sequence"/>
</dbReference>
<reference evidence="2" key="1">
    <citation type="submission" date="2020-11" db="EMBL/GenBank/DDBJ databases">
        <title>Nocardioides cynanchi sp. nov., isolated from soil of rhizosphere of Cynanchum wilfordii.</title>
        <authorList>
            <person name="Lee J.-S."/>
            <person name="Suh M.K."/>
            <person name="Kim J.-S."/>
        </authorList>
    </citation>
    <scope>NUCLEOTIDE SEQUENCE</scope>
    <source>
        <strain evidence="2">KCTC 19276</strain>
    </source>
</reference>
<proteinExistence type="predicted"/>
<evidence type="ECO:0000313" key="2">
    <source>
        <dbReference type="EMBL" id="MBF4768597.1"/>
    </source>
</evidence>
<feature type="domain" description="IrrE N-terminal-like" evidence="1">
    <location>
        <begin position="46"/>
        <end position="145"/>
    </location>
</feature>
<dbReference type="PANTHER" id="PTHR43236:SF2">
    <property type="entry name" value="BLL0069 PROTEIN"/>
    <property type="match status" value="1"/>
</dbReference>
<accession>A0A930YIV7</accession>
<dbReference type="InterPro" id="IPR052345">
    <property type="entry name" value="Rad_response_metalloprotease"/>
</dbReference>
<keyword evidence="3" id="KW-1185">Reference proteome</keyword>
<organism evidence="2 3">
    <name type="scientific">Nocardioides agariphilus</name>
    <dbReference type="NCBI Taxonomy" id="433664"/>
    <lineage>
        <taxon>Bacteria</taxon>
        <taxon>Bacillati</taxon>
        <taxon>Actinomycetota</taxon>
        <taxon>Actinomycetes</taxon>
        <taxon>Propionibacteriales</taxon>
        <taxon>Nocardioidaceae</taxon>
        <taxon>Nocardioides</taxon>
    </lineage>
</organism>
<dbReference type="EMBL" id="JADKPO010000015">
    <property type="protein sequence ID" value="MBF4768597.1"/>
    <property type="molecule type" value="Genomic_DNA"/>
</dbReference>
<sequence length="165" mass="18192">MDALDPWQLAELYGVRVVALGLLPLNHAIREHFHNVRPHVFSGALLPHRTGAVIVENDAHPLARRRSTMGHEMAHVVGEHKFGTSLVNERGCRTADKVQEDEAAEISGELLIPFEAAKRLARQKATDDEVALRFGVSPELARWRMNATGARIIAQRAANGRRASG</sequence>
<dbReference type="AlphaFoldDB" id="A0A930YIV7"/>
<comment type="caution">
    <text evidence="2">The sequence shown here is derived from an EMBL/GenBank/DDBJ whole genome shotgun (WGS) entry which is preliminary data.</text>
</comment>
<dbReference type="PANTHER" id="PTHR43236">
    <property type="entry name" value="ANTITOXIN HIGA1"/>
    <property type="match status" value="1"/>
</dbReference>
<protein>
    <submittedName>
        <fullName evidence="2">ImmA/IrrE family metallo-endopeptidase</fullName>
    </submittedName>
</protein>
<dbReference type="InterPro" id="IPR010359">
    <property type="entry name" value="IrrE_HExxH"/>
</dbReference>
<name>A0A930YIV7_9ACTN</name>